<organism evidence="2 3">
    <name type="scientific">Tepidibacter hydrothermalis</name>
    <dbReference type="NCBI Taxonomy" id="3036126"/>
    <lineage>
        <taxon>Bacteria</taxon>
        <taxon>Bacillati</taxon>
        <taxon>Bacillota</taxon>
        <taxon>Clostridia</taxon>
        <taxon>Peptostreptococcales</taxon>
        <taxon>Peptostreptococcaceae</taxon>
        <taxon>Tepidibacter</taxon>
    </lineage>
</organism>
<dbReference type="InterPro" id="IPR013217">
    <property type="entry name" value="Methyltransf_12"/>
</dbReference>
<accession>A0ABY8EA48</accession>
<evidence type="ECO:0000313" key="2">
    <source>
        <dbReference type="EMBL" id="WFD09676.1"/>
    </source>
</evidence>
<name>A0ABY8EA48_9FIRM</name>
<dbReference type="SUPFAM" id="SSF53335">
    <property type="entry name" value="S-adenosyl-L-methionine-dependent methyltransferases"/>
    <property type="match status" value="1"/>
</dbReference>
<dbReference type="CDD" id="cd02440">
    <property type="entry name" value="AdoMet_MTases"/>
    <property type="match status" value="1"/>
</dbReference>
<dbReference type="Gene3D" id="3.40.50.150">
    <property type="entry name" value="Vaccinia Virus protein VP39"/>
    <property type="match status" value="1"/>
</dbReference>
<keyword evidence="2" id="KW-0808">Transferase</keyword>
<sequence>MKSQVDFFNTMASKWDEIIYVDNDKINYALDKTNIKKGSKILDVGTGTGVMIPFLIERIEEEGKIMAVDVAQKMLLIAEDKFKDNNRVSFFNLNVEIDTIEEKFDLIVCYSVFPHFENKTRTIKKLVNKNLRENGSLLIFHSQSKEDINKIHKQADDIVSEDKLIDLKTQKIIFENEGLNIIDGIDNKDMYLILINKINSRI</sequence>
<dbReference type="PANTHER" id="PTHR43861">
    <property type="entry name" value="TRANS-ACONITATE 2-METHYLTRANSFERASE-RELATED"/>
    <property type="match status" value="1"/>
</dbReference>
<evidence type="ECO:0000259" key="1">
    <source>
        <dbReference type="Pfam" id="PF08242"/>
    </source>
</evidence>
<proteinExistence type="predicted"/>
<dbReference type="Proteomes" id="UP001222800">
    <property type="component" value="Chromosome"/>
</dbReference>
<dbReference type="RefSeq" id="WP_277731609.1">
    <property type="nucleotide sequence ID" value="NZ_CP120733.1"/>
</dbReference>
<dbReference type="GO" id="GO:0008168">
    <property type="term" value="F:methyltransferase activity"/>
    <property type="evidence" value="ECO:0007669"/>
    <property type="project" value="UniProtKB-KW"/>
</dbReference>
<feature type="domain" description="Methyltransferase type 12" evidence="1">
    <location>
        <begin position="42"/>
        <end position="136"/>
    </location>
</feature>
<dbReference type="InterPro" id="IPR029063">
    <property type="entry name" value="SAM-dependent_MTases_sf"/>
</dbReference>
<reference evidence="2 3" key="1">
    <citation type="submission" date="2023-03" db="EMBL/GenBank/DDBJ databases">
        <title>Complete genome sequence of Tepidibacter sp. SWIR-1, isolated from a deep-sea hydrothermal vent.</title>
        <authorList>
            <person name="Li X."/>
        </authorList>
    </citation>
    <scope>NUCLEOTIDE SEQUENCE [LARGE SCALE GENOMIC DNA]</scope>
    <source>
        <strain evidence="2 3">SWIR-1</strain>
    </source>
</reference>
<protein>
    <submittedName>
        <fullName evidence="2">Class I SAM-dependent methyltransferase</fullName>
    </submittedName>
</protein>
<keyword evidence="3" id="KW-1185">Reference proteome</keyword>
<dbReference type="Pfam" id="PF08242">
    <property type="entry name" value="Methyltransf_12"/>
    <property type="match status" value="1"/>
</dbReference>
<evidence type="ECO:0000313" key="3">
    <source>
        <dbReference type="Proteomes" id="UP001222800"/>
    </source>
</evidence>
<gene>
    <name evidence="2" type="ORF">P4S50_14960</name>
</gene>
<dbReference type="GO" id="GO:0032259">
    <property type="term" value="P:methylation"/>
    <property type="evidence" value="ECO:0007669"/>
    <property type="project" value="UniProtKB-KW"/>
</dbReference>
<keyword evidence="2" id="KW-0489">Methyltransferase</keyword>
<dbReference type="EMBL" id="CP120733">
    <property type="protein sequence ID" value="WFD09676.1"/>
    <property type="molecule type" value="Genomic_DNA"/>
</dbReference>